<feature type="compositionally biased region" description="Low complexity" evidence="1">
    <location>
        <begin position="380"/>
        <end position="397"/>
    </location>
</feature>
<dbReference type="GeneID" id="63734764"/>
<dbReference type="HOGENOM" id="CLU_011402_0_0_1"/>
<evidence type="ECO:0000313" key="2">
    <source>
        <dbReference type="EMBL" id="KHO01308.1"/>
    </source>
</evidence>
<feature type="region of interest" description="Disordered" evidence="1">
    <location>
        <begin position="532"/>
        <end position="945"/>
    </location>
</feature>
<accession>A0A0B2X6E6</accession>
<dbReference type="Proteomes" id="UP000030816">
    <property type="component" value="Unassembled WGS sequence"/>
</dbReference>
<feature type="compositionally biased region" description="Basic residues" evidence="1">
    <location>
        <begin position="337"/>
        <end position="360"/>
    </location>
</feature>
<comment type="caution">
    <text evidence="2">The sequence shown here is derived from an EMBL/GenBank/DDBJ whole genome shotgun (WGS) entry which is preliminary data.</text>
</comment>
<dbReference type="STRING" id="1081103.A0A0B2X6E6"/>
<feature type="compositionally biased region" description="Basic and acidic residues" evidence="1">
    <location>
        <begin position="762"/>
        <end position="778"/>
    </location>
</feature>
<name>A0A0B2X6E6_METAS</name>
<feature type="compositionally biased region" description="Basic and acidic residues" evidence="1">
    <location>
        <begin position="433"/>
        <end position="447"/>
    </location>
</feature>
<reference evidence="2 3" key="1">
    <citation type="journal article" date="2014" name="Proc. Natl. Acad. Sci. U.S.A.">
        <title>Trajectory and genomic determinants of fungal-pathogen speciation and host adaptation.</title>
        <authorList>
            <person name="Hu X."/>
            <person name="Xiao G."/>
            <person name="Zheng P."/>
            <person name="Shang Y."/>
            <person name="Su Y."/>
            <person name="Zhang X."/>
            <person name="Liu X."/>
            <person name="Zhan S."/>
            <person name="St Leger R.J."/>
            <person name="Wang C."/>
        </authorList>
    </citation>
    <scope>NUCLEOTIDE SEQUENCE [LARGE SCALE GENOMIC DNA]</scope>
    <source>
        <strain evidence="2 3">ARSEF 1941</strain>
    </source>
</reference>
<feature type="compositionally biased region" description="Acidic residues" evidence="1">
    <location>
        <begin position="406"/>
        <end position="432"/>
    </location>
</feature>
<feature type="compositionally biased region" description="Basic and acidic residues" evidence="1">
    <location>
        <begin position="647"/>
        <end position="669"/>
    </location>
</feature>
<gene>
    <name evidence="2" type="ORF">MAM_00309</name>
</gene>
<feature type="compositionally biased region" description="Basic and acidic residues" evidence="1">
    <location>
        <begin position="918"/>
        <end position="938"/>
    </location>
</feature>
<dbReference type="RefSeq" id="XP_040682373.1">
    <property type="nucleotide sequence ID" value="XM_040819108.1"/>
</dbReference>
<proteinExistence type="predicted"/>
<dbReference type="OrthoDB" id="275715at2759"/>
<evidence type="ECO:0000256" key="1">
    <source>
        <dbReference type="SAM" id="MobiDB-lite"/>
    </source>
</evidence>
<sequence>MSVQDPRKVQELVQKGLRELQAMKVFSDAMRQCPALRVGFGLILIVVPRQRQTVIGQFYQLDRLVVEGGISVRSHPDAAAQCTVEADIWQGKDTAKDGQVVRQKEQGRELVFKVCCRAVHVCSAMAPGTRRANRSGYAEHDDFEGLPVRQWRQEWVNVAPPLPQEPLQQNDVWAIELLHGMPKDSALLAPHSQELLRAARSGQLYKRPAPAEEEEAEAEVAQAAEKNEKKEEETTVKGFSIKLWKQIPRNSEGSGLSYLAKRRKGTVTIASKTVEDRATGPTITRATVRRIDAAGNPYTEEVTLAEGQQVVGEIISTRVETASAPAAEAFVTPVPPLRRRPPPPKRKSKAGPGRGKKKIKNPLPGEGQPLGVASAGGGAATSVRIEGQGENGINQEGVSTSNPDSEMADADEDDEDEEVDDGEDGEDEDQEDGDHQGDNTDDSKIQDEEMTDILEELKPPSSSKPAVDATDDMTQAEVVPPSPLTLAPPLVSLATSSPKPEGSPLKNVMLQSPTEVQGEQALPPAVSAARAFVPEPTSMPNIARPPSLELDQSRMADVESKVESMIAEPPSTAAGDEETALARVDIPMGEAPTEASPKMDVLTQQGRAEERLEAASLPKIPSPEVSLTKEALLPPPPEQVGNISSPKADDGQDRASDSEERSRASHHSELAFVSERPPLQPHDSMMTEDTIKPEDSASVRFPLTESGAPSEVGTASVEDTKDAAVRASEPTEEQQKENWPPKDVSALAETKEDTPPLVNAHPELERSAEPEASRENMSKEAASPRPDAIVTETSHPEVSLPVSEPELVSQATKPTPPAPMPEVSQNEPELAPKAPDETSPGEATAQEADTPMREPKAEQGALEQMEPVKEEAKDEVKYEPMQEPTIEPAPEPKPVDDVSAQGPKVPSPPATEPAAADTTRDPQRAEAEAEAEEKKVDQPADAQLI</sequence>
<keyword evidence="3" id="KW-1185">Reference proteome</keyword>
<feature type="compositionally biased region" description="Basic and acidic residues" evidence="1">
    <location>
        <begin position="551"/>
        <end position="562"/>
    </location>
</feature>
<feature type="compositionally biased region" description="Basic and acidic residues" evidence="1">
    <location>
        <begin position="866"/>
        <end position="880"/>
    </location>
</feature>
<dbReference type="EMBL" id="AZHE01000001">
    <property type="protein sequence ID" value="KHO01308.1"/>
    <property type="molecule type" value="Genomic_DNA"/>
</dbReference>
<organism evidence="2 3">
    <name type="scientific">Metarhizium album (strain ARSEF 1941)</name>
    <dbReference type="NCBI Taxonomy" id="1081103"/>
    <lineage>
        <taxon>Eukaryota</taxon>
        <taxon>Fungi</taxon>
        <taxon>Dikarya</taxon>
        <taxon>Ascomycota</taxon>
        <taxon>Pezizomycotina</taxon>
        <taxon>Sordariomycetes</taxon>
        <taxon>Hypocreomycetidae</taxon>
        <taxon>Hypocreales</taxon>
        <taxon>Clavicipitaceae</taxon>
        <taxon>Metarhizium</taxon>
    </lineage>
</organism>
<feature type="region of interest" description="Disordered" evidence="1">
    <location>
        <begin position="206"/>
        <end position="232"/>
    </location>
</feature>
<dbReference type="AlphaFoldDB" id="A0A0B2X6E6"/>
<protein>
    <submittedName>
        <fullName evidence="2">LYR family protein</fullName>
    </submittedName>
</protein>
<feature type="region of interest" description="Disordered" evidence="1">
    <location>
        <begin position="326"/>
        <end position="507"/>
    </location>
</feature>
<evidence type="ECO:0000313" key="3">
    <source>
        <dbReference type="Proteomes" id="UP000030816"/>
    </source>
</evidence>